<proteinExistence type="predicted"/>
<evidence type="ECO:0000313" key="3">
    <source>
        <dbReference type="EMBL" id="SNR47629.1"/>
    </source>
</evidence>
<dbReference type="RefSeq" id="WP_089381021.1">
    <property type="nucleotide sequence ID" value="NZ_FZNT01000003.1"/>
</dbReference>
<accession>A0A238WPM0</accession>
<dbReference type="AlphaFoldDB" id="A0A238WPM0"/>
<feature type="compositionally biased region" description="Basic residues" evidence="1">
    <location>
        <begin position="125"/>
        <end position="138"/>
    </location>
</feature>
<dbReference type="EMBL" id="FZNT01000003">
    <property type="protein sequence ID" value="SNR47629.1"/>
    <property type="molecule type" value="Genomic_DNA"/>
</dbReference>
<keyword evidence="4" id="KW-1185">Reference proteome</keyword>
<reference evidence="3 4" key="1">
    <citation type="submission" date="2017-06" db="EMBL/GenBank/DDBJ databases">
        <authorList>
            <person name="Kim H.J."/>
            <person name="Triplett B.A."/>
        </authorList>
    </citation>
    <scope>NUCLEOTIDE SEQUENCE [LARGE SCALE GENOMIC DNA]</scope>
    <source>
        <strain evidence="3 4">DSM 29150</strain>
    </source>
</reference>
<feature type="region of interest" description="Disordered" evidence="1">
    <location>
        <begin position="69"/>
        <end position="90"/>
    </location>
</feature>
<evidence type="ECO:0000256" key="1">
    <source>
        <dbReference type="SAM" id="MobiDB-lite"/>
    </source>
</evidence>
<protein>
    <recommendedName>
        <fullName evidence="5">LTXXQ motif family protein</fullName>
    </recommendedName>
</protein>
<evidence type="ECO:0000313" key="4">
    <source>
        <dbReference type="Proteomes" id="UP000198384"/>
    </source>
</evidence>
<gene>
    <name evidence="3" type="ORF">SAMN06265371_103371</name>
</gene>
<dbReference type="OrthoDB" id="956918at2"/>
<evidence type="ECO:0008006" key="5">
    <source>
        <dbReference type="Google" id="ProtNLM"/>
    </source>
</evidence>
<feature type="chain" id="PRO_5012850829" description="LTXXQ motif family protein" evidence="2">
    <location>
        <begin position="21"/>
        <end position="160"/>
    </location>
</feature>
<organism evidence="3 4">
    <name type="scientific">Lutibacter agarilyticus</name>
    <dbReference type="NCBI Taxonomy" id="1109740"/>
    <lineage>
        <taxon>Bacteria</taxon>
        <taxon>Pseudomonadati</taxon>
        <taxon>Bacteroidota</taxon>
        <taxon>Flavobacteriia</taxon>
        <taxon>Flavobacteriales</taxon>
        <taxon>Flavobacteriaceae</taxon>
        <taxon>Lutibacter</taxon>
    </lineage>
</organism>
<evidence type="ECO:0000256" key="2">
    <source>
        <dbReference type="SAM" id="SignalP"/>
    </source>
</evidence>
<name>A0A238WPM0_9FLAO</name>
<feature type="signal peptide" evidence="2">
    <location>
        <begin position="1"/>
        <end position="20"/>
    </location>
</feature>
<sequence length="160" mass="18661">MRKLAGITVLVLLISFSINAQQKQQKQRKGSDFTTEQMATLKMKQMTLDLDLNASQQKEVFELMKKSTEERKNAMTERKENKQSGVELTSDQKFAIQNNRLDKMIAHKTAMKNILSKDQYEKWEKKMKHQKRSGKKNMAKNNQKGMKGGQQKKRPDNNRI</sequence>
<keyword evidence="2" id="KW-0732">Signal</keyword>
<feature type="compositionally biased region" description="Basic and acidic residues" evidence="1">
    <location>
        <begin position="69"/>
        <end position="82"/>
    </location>
</feature>
<dbReference type="Proteomes" id="UP000198384">
    <property type="component" value="Unassembled WGS sequence"/>
</dbReference>
<feature type="region of interest" description="Disordered" evidence="1">
    <location>
        <begin position="118"/>
        <end position="160"/>
    </location>
</feature>